<feature type="chain" id="PRO_5001628415" evidence="1">
    <location>
        <begin position="24"/>
        <end position="82"/>
    </location>
</feature>
<dbReference type="InParanoid" id="A0A066VRB6"/>
<dbReference type="RefSeq" id="XP_013241669.1">
    <property type="nucleotide sequence ID" value="XM_013386215.1"/>
</dbReference>
<dbReference type="AlphaFoldDB" id="A0A066VRB6"/>
<protein>
    <submittedName>
        <fullName evidence="2">Uncharacterized protein</fullName>
    </submittedName>
</protein>
<sequence>MFRPLVSLLLLMSALRVSPLANADQDLKRGLDMGLLMDLVPSVLLLEASPFLAQERPPIRPNADGYLPFQPYGEQLWIENKW</sequence>
<evidence type="ECO:0000313" key="2">
    <source>
        <dbReference type="EMBL" id="KDN41314.1"/>
    </source>
</evidence>
<feature type="signal peptide" evidence="1">
    <location>
        <begin position="1"/>
        <end position="23"/>
    </location>
</feature>
<gene>
    <name evidence="2" type="ORF">K437DRAFT_258301</name>
</gene>
<keyword evidence="1" id="KW-0732">Signal</keyword>
<name>A0A066VRB6_TILAU</name>
<evidence type="ECO:0000256" key="1">
    <source>
        <dbReference type="SAM" id="SignalP"/>
    </source>
</evidence>
<keyword evidence="3" id="KW-1185">Reference proteome</keyword>
<dbReference type="EMBL" id="JMSN01000081">
    <property type="protein sequence ID" value="KDN41314.1"/>
    <property type="molecule type" value="Genomic_DNA"/>
</dbReference>
<dbReference type="HOGENOM" id="CLU_2559907_0_0_1"/>
<dbReference type="GeneID" id="25264937"/>
<comment type="caution">
    <text evidence="2">The sequence shown here is derived from an EMBL/GenBank/DDBJ whole genome shotgun (WGS) entry which is preliminary data.</text>
</comment>
<proteinExistence type="predicted"/>
<accession>A0A066VRB6</accession>
<dbReference type="Proteomes" id="UP000027361">
    <property type="component" value="Unassembled WGS sequence"/>
</dbReference>
<reference evidence="2 3" key="1">
    <citation type="submission" date="2014-05" db="EMBL/GenBank/DDBJ databases">
        <title>Draft genome sequence of a rare smut relative, Tilletiaria anomala UBC 951.</title>
        <authorList>
            <consortium name="DOE Joint Genome Institute"/>
            <person name="Toome M."/>
            <person name="Kuo A."/>
            <person name="Henrissat B."/>
            <person name="Lipzen A."/>
            <person name="Tritt A."/>
            <person name="Yoshinaga Y."/>
            <person name="Zane M."/>
            <person name="Barry K."/>
            <person name="Grigoriev I.V."/>
            <person name="Spatafora J.W."/>
            <person name="Aimea M.C."/>
        </authorList>
    </citation>
    <scope>NUCLEOTIDE SEQUENCE [LARGE SCALE GENOMIC DNA]</scope>
    <source>
        <strain evidence="2 3">UBC 951</strain>
    </source>
</reference>
<organism evidence="2 3">
    <name type="scientific">Tilletiaria anomala (strain ATCC 24038 / CBS 436.72 / UBC 951)</name>
    <dbReference type="NCBI Taxonomy" id="1037660"/>
    <lineage>
        <taxon>Eukaryota</taxon>
        <taxon>Fungi</taxon>
        <taxon>Dikarya</taxon>
        <taxon>Basidiomycota</taxon>
        <taxon>Ustilaginomycotina</taxon>
        <taxon>Exobasidiomycetes</taxon>
        <taxon>Georgefischeriales</taxon>
        <taxon>Tilletiariaceae</taxon>
        <taxon>Tilletiaria</taxon>
    </lineage>
</organism>
<evidence type="ECO:0000313" key="3">
    <source>
        <dbReference type="Proteomes" id="UP000027361"/>
    </source>
</evidence>